<dbReference type="Pfam" id="PF04773">
    <property type="entry name" value="FecR"/>
    <property type="match status" value="1"/>
</dbReference>
<evidence type="ECO:0000256" key="2">
    <source>
        <dbReference type="ARBA" id="ARBA00023136"/>
    </source>
</evidence>
<dbReference type="Gene3D" id="2.40.170.20">
    <property type="entry name" value="TonB-dependent receptor, beta-barrel domain"/>
    <property type="match status" value="1"/>
</dbReference>
<evidence type="ECO:0000259" key="4">
    <source>
        <dbReference type="Pfam" id="PF04773"/>
    </source>
</evidence>
<accession>A0A238ZVA1</accession>
<gene>
    <name evidence="5" type="ORF">SAMN06265370_1434</name>
</gene>
<proteinExistence type="predicted"/>
<dbReference type="EMBL" id="FZNN01000043">
    <property type="protein sequence ID" value="SNR87052.1"/>
    <property type="molecule type" value="Genomic_DNA"/>
</dbReference>
<comment type="subcellular location">
    <subcellularLocation>
        <location evidence="1">Cell outer membrane</location>
    </subcellularLocation>
</comment>
<keyword evidence="6" id="KW-1185">Reference proteome</keyword>
<feature type="domain" description="FecR protein" evidence="4">
    <location>
        <begin position="62"/>
        <end position="155"/>
    </location>
</feature>
<name>A0A238ZVA1_9RHOB</name>
<dbReference type="Proteomes" id="UP000198417">
    <property type="component" value="Unassembled WGS sequence"/>
</dbReference>
<dbReference type="InterPro" id="IPR036942">
    <property type="entry name" value="Beta-barrel_TonB_sf"/>
</dbReference>
<evidence type="ECO:0000256" key="3">
    <source>
        <dbReference type="ARBA" id="ARBA00023237"/>
    </source>
</evidence>
<dbReference type="InterPro" id="IPR006860">
    <property type="entry name" value="FecR"/>
</dbReference>
<protein>
    <submittedName>
        <fullName evidence="5">FecR family protein</fullName>
    </submittedName>
</protein>
<dbReference type="SUPFAM" id="SSF48452">
    <property type="entry name" value="TPR-like"/>
    <property type="match status" value="1"/>
</dbReference>
<keyword evidence="2" id="KW-0472">Membrane</keyword>
<reference evidence="5 6" key="1">
    <citation type="submission" date="2017-06" db="EMBL/GenBank/DDBJ databases">
        <authorList>
            <person name="Kim H.J."/>
            <person name="Triplett B.A."/>
        </authorList>
    </citation>
    <scope>NUCLEOTIDE SEQUENCE [LARGE SCALE GENOMIC DNA]</scope>
    <source>
        <strain evidence="5 6">DSM 29052</strain>
    </source>
</reference>
<evidence type="ECO:0000313" key="6">
    <source>
        <dbReference type="Proteomes" id="UP000198417"/>
    </source>
</evidence>
<keyword evidence="3" id="KW-0998">Cell outer membrane</keyword>
<organism evidence="5 6">
    <name type="scientific">Puniceibacterium sediminis</name>
    <dbReference type="NCBI Taxonomy" id="1608407"/>
    <lineage>
        <taxon>Bacteria</taxon>
        <taxon>Pseudomonadati</taxon>
        <taxon>Pseudomonadota</taxon>
        <taxon>Alphaproteobacteria</taxon>
        <taxon>Rhodobacterales</taxon>
        <taxon>Paracoccaceae</taxon>
        <taxon>Puniceibacterium</taxon>
    </lineage>
</organism>
<dbReference type="GO" id="GO:0009279">
    <property type="term" value="C:cell outer membrane"/>
    <property type="evidence" value="ECO:0007669"/>
    <property type="project" value="UniProtKB-SubCell"/>
</dbReference>
<dbReference type="Gene3D" id="2.60.120.1440">
    <property type="match status" value="1"/>
</dbReference>
<dbReference type="InterPro" id="IPR011990">
    <property type="entry name" value="TPR-like_helical_dom_sf"/>
</dbReference>
<sequence>MFCLSLVVFYPSISYAQGAPVSRSQAQSAVVISRVGGETVRFATETDFQELVVGQVLVDGDIVRTGQTGAVALLFVDRTAMRLHPNTELAIRQVSDTQTSLELTSGKVWARTPRETNSPITVQTPSAAAAIRGTDWTLSVDAGDVTSVFVYDGEVDLTNAQGSISAGAGTGVSASRDGAPQSVQVLNLTERQQMLFSVTPGTAANAIIQFERSVAGHGPEPDAYRQGIRFIRAARFDQAATLLERSASTFDPQRATAARWIAAFARAESGAPISGQGRGSGAVDTFARAYLAAYQGDLARAAAALVPIHSAPVALAEAVRFSVYLDRFDEARRLSAQLQTVAGGTAQALSAEAFVKWIVDGNPSEAVKLYRRAVALDTENPTLLSDLAMAEHTVGHPIEAEAALRKALTLAPGDAGILANLVVVLLDQYRVAEAQRVADQLTKSSPGAYTTLAARAQVDISKTDNLRAEESALEALAAQPAAAENSVLLAIAAHRAGHDVRAQQELDAARRLDPNNPNVPAIRSAIALDYARADDAIVAAMEADRLFQLNLAAERLSANRKSGSILTAAFQNLGLTDWARDIADRSHDPLSASSLFSEALNPRPTIAFEDVSSDPSDSYILSSELQGILLDPLGVVTRLRYSDISLKPFFDGEISATIDPDEATSRFYTGTINGFTTTPVPLGFYLDGIFESAGDISSPSRMTAENTTMILVAEPSARLGLTAFRVAANLKNGVAGPFFDLGVNTNSDVKFSFSGLGASFRLQERKVLSFYASVFNFEAEFTNEETRDFFGDLYVEIERSRPSSKTDFFSMGYRGDDASGTWFAGYEYMKDTTSFRTEYFEVYEFGDEFHFGSVDYQTKQTGSRLYIQRRQDFGGRFQVEGDFGLHYVRVDGTGTEPLSPRVAMGVTIAPGHRIRLAAIRDVWLYDESLAPATVLGLFPIGAPVDRGGTTVARIFRYDGTFSNRFHLSLEHQSLTYTNLSFDSADIDTNVHKATMERTDLRGEMWLGGGLGAFASAAVTRSNIVSGAVEGSSIFGVPDQEAAVGFTWVHPSQLKISAQARHIGSRVGNADGTKLDPVWTVDASLTWQPLDKRLQLSIDARNLFDADIQSSFDQGSLGRSIAVSAALRF</sequence>
<dbReference type="Gene3D" id="1.25.40.10">
    <property type="entry name" value="Tetratricopeptide repeat domain"/>
    <property type="match status" value="1"/>
</dbReference>
<dbReference type="PANTHER" id="PTHR38731">
    <property type="entry name" value="LIPL45-RELATED LIPOPROTEIN-RELATED"/>
    <property type="match status" value="1"/>
</dbReference>
<dbReference type="Pfam" id="PF14559">
    <property type="entry name" value="TPR_19"/>
    <property type="match status" value="1"/>
</dbReference>
<evidence type="ECO:0000256" key="1">
    <source>
        <dbReference type="ARBA" id="ARBA00004442"/>
    </source>
</evidence>
<dbReference type="SUPFAM" id="SSF56935">
    <property type="entry name" value="Porins"/>
    <property type="match status" value="1"/>
</dbReference>
<evidence type="ECO:0000313" key="5">
    <source>
        <dbReference type="EMBL" id="SNR87052.1"/>
    </source>
</evidence>
<dbReference type="AlphaFoldDB" id="A0A238ZVA1"/>